<dbReference type="PROSITE" id="PS51476">
    <property type="entry name" value="PROTEASOME_BETA_2"/>
    <property type="match status" value="1"/>
</dbReference>
<dbReference type="InterPro" id="IPR023333">
    <property type="entry name" value="Proteasome_suB-type"/>
</dbReference>
<dbReference type="SUPFAM" id="SSF56235">
    <property type="entry name" value="N-terminal nucleophile aminohydrolases (Ntn hydrolases)"/>
    <property type="match status" value="1"/>
</dbReference>
<dbReference type="InterPro" id="IPR001353">
    <property type="entry name" value="Proteasome_sua/b"/>
</dbReference>
<accession>A0AAD9MAF0</accession>
<dbReference type="InterPro" id="IPR050115">
    <property type="entry name" value="Proteasome_alpha"/>
</dbReference>
<comment type="subcellular location">
    <subcellularLocation>
        <location evidence="1">Nucleus</location>
    </subcellularLocation>
</comment>
<dbReference type="Proteomes" id="UP001217918">
    <property type="component" value="Unassembled WGS sequence"/>
</dbReference>
<keyword evidence="8" id="KW-1185">Reference proteome</keyword>
<evidence type="ECO:0000256" key="4">
    <source>
        <dbReference type="ARBA" id="ARBA00023242"/>
    </source>
</evidence>
<dbReference type="InterPro" id="IPR029055">
    <property type="entry name" value="Ntn_hydrolases_N"/>
</dbReference>
<feature type="compositionally biased region" description="Polar residues" evidence="6">
    <location>
        <begin position="109"/>
        <end position="119"/>
    </location>
</feature>
<evidence type="ECO:0000256" key="3">
    <source>
        <dbReference type="ARBA" id="ARBA00022942"/>
    </source>
</evidence>
<evidence type="ECO:0000256" key="2">
    <source>
        <dbReference type="ARBA" id="ARBA00022490"/>
    </source>
</evidence>
<dbReference type="Pfam" id="PF00227">
    <property type="entry name" value="Proteasome"/>
    <property type="match status" value="1"/>
</dbReference>
<dbReference type="GO" id="GO:0019774">
    <property type="term" value="C:proteasome core complex, beta-subunit complex"/>
    <property type="evidence" value="ECO:0007669"/>
    <property type="project" value="UniProtKB-ARBA"/>
</dbReference>
<evidence type="ECO:0000256" key="6">
    <source>
        <dbReference type="SAM" id="MobiDB-lite"/>
    </source>
</evidence>
<dbReference type="PANTHER" id="PTHR11599">
    <property type="entry name" value="PROTEASOME SUBUNIT ALPHA/BETA"/>
    <property type="match status" value="1"/>
</dbReference>
<dbReference type="Gene3D" id="3.60.20.10">
    <property type="entry name" value="Glutamine Phosphoribosylpyrophosphate, subunit 1, domain 1"/>
    <property type="match status" value="1"/>
</dbReference>
<dbReference type="GO" id="GO:0005634">
    <property type="term" value="C:nucleus"/>
    <property type="evidence" value="ECO:0007669"/>
    <property type="project" value="UniProtKB-SubCell"/>
</dbReference>
<name>A0AAD9MAF0_9PEZI</name>
<protein>
    <recommendedName>
        <fullName evidence="9">Proteasome subunit beta</fullName>
    </recommendedName>
</protein>
<feature type="region of interest" description="Disordered" evidence="6">
    <location>
        <begin position="105"/>
        <end position="124"/>
    </location>
</feature>
<evidence type="ECO:0000256" key="1">
    <source>
        <dbReference type="ARBA" id="ARBA00004123"/>
    </source>
</evidence>
<dbReference type="CDD" id="cd03758">
    <property type="entry name" value="proteasome_beta_type_2"/>
    <property type="match status" value="1"/>
</dbReference>
<comment type="caution">
    <text evidence="7">The sequence shown here is derived from an EMBL/GenBank/DDBJ whole genome shotgun (WGS) entry which is preliminary data.</text>
</comment>
<dbReference type="InterPro" id="IPR035206">
    <property type="entry name" value="Proteasome_beta2"/>
</dbReference>
<reference evidence="7" key="1">
    <citation type="journal article" date="2023" name="Mol. Plant Microbe Interact.">
        <title>Elucidating the Obligate Nature and Biological Capacity of an Invasive Fungal Corn Pathogen.</title>
        <authorList>
            <person name="MacCready J.S."/>
            <person name="Roggenkamp E.M."/>
            <person name="Gdanetz K."/>
            <person name="Chilvers M.I."/>
        </authorList>
    </citation>
    <scope>NUCLEOTIDE SEQUENCE</scope>
    <source>
        <strain evidence="7">PM02</strain>
    </source>
</reference>
<dbReference type="EMBL" id="JAQQPM010000001">
    <property type="protein sequence ID" value="KAK2067905.1"/>
    <property type="molecule type" value="Genomic_DNA"/>
</dbReference>
<evidence type="ECO:0008006" key="9">
    <source>
        <dbReference type="Google" id="ProtNLM"/>
    </source>
</evidence>
<keyword evidence="3" id="KW-0647">Proteasome</keyword>
<evidence type="ECO:0000256" key="5">
    <source>
        <dbReference type="ARBA" id="ARBA00026071"/>
    </source>
</evidence>
<evidence type="ECO:0000313" key="7">
    <source>
        <dbReference type="EMBL" id="KAK2067905.1"/>
    </source>
</evidence>
<organism evidence="7 8">
    <name type="scientific">Phyllachora maydis</name>
    <dbReference type="NCBI Taxonomy" id="1825666"/>
    <lineage>
        <taxon>Eukaryota</taxon>
        <taxon>Fungi</taxon>
        <taxon>Dikarya</taxon>
        <taxon>Ascomycota</taxon>
        <taxon>Pezizomycotina</taxon>
        <taxon>Sordariomycetes</taxon>
        <taxon>Sordariomycetidae</taxon>
        <taxon>Phyllachorales</taxon>
        <taxon>Phyllachoraceae</taxon>
        <taxon>Phyllachora</taxon>
    </lineage>
</organism>
<keyword evidence="2" id="KW-0963">Cytoplasm</keyword>
<proteinExistence type="predicted"/>
<dbReference type="FunFam" id="3.60.20.10:FF:000008">
    <property type="entry name" value="Proteasome subunit beta type-4"/>
    <property type="match status" value="1"/>
</dbReference>
<evidence type="ECO:0000313" key="8">
    <source>
        <dbReference type="Proteomes" id="UP001217918"/>
    </source>
</evidence>
<sequence length="323" mass="35467">MESSSSSAAAAAVCFLRWDFGVRETSVRLVCFLDEDEVAARFFGGSGAAARFRFFWAAGTVKKDDMETMKGLVRGENNRRSIDGVLNFFSLSVLRGLAIAIRPKRHDSGSSPQKTTAQNHGAAMRGATVLKTSDDKTRQLNKHTLVAFSGEAGDTVQFAEYIQANAQLYSMRNETDLSPSALAHFVRGELASSLRSRKPYNVNLLLGGVDPITHKPSLYWLDYLASLASVPYAAHGYAQYYCLSILDKHHHPDITLGQGIKLLNLCTDELKRRLPIDFKGMLVKAVTKDGVVDIEFDDDKVVKAAGRNISEARTHAPGMHIVT</sequence>
<dbReference type="GO" id="GO:0010498">
    <property type="term" value="P:proteasomal protein catabolic process"/>
    <property type="evidence" value="ECO:0007669"/>
    <property type="project" value="InterPro"/>
</dbReference>
<keyword evidence="4" id="KW-0539">Nucleus</keyword>
<gene>
    <name evidence="7" type="ORF">P8C59_001604</name>
</gene>
<dbReference type="AlphaFoldDB" id="A0AAD9MAF0"/>
<comment type="subunit">
    <text evidence="5">The 26S proteasome consists of a 20S proteasome core and two 19S regulatory subunits. The 20S proteasome core is composed of 28 subunits that are arranged in four stacked rings, resulting in a barrel-shaped structure. The two end rings are each formed by seven alpha subunits, and the two central rings are each formed by seven beta subunits. The catalytic chamber with the active sites is on the inside of the barrel.</text>
</comment>